<evidence type="ECO:0000256" key="1">
    <source>
        <dbReference type="ARBA" id="ARBA00006924"/>
    </source>
</evidence>
<evidence type="ECO:0000256" key="6">
    <source>
        <dbReference type="PIRNR" id="PIRNR037938"/>
    </source>
</evidence>
<sequence>MAIEKDLEKIASILKKDGSNITFFVGAGISTNCGIPDFRSPKTGLYANLARLNLPYPEAVFDIEYFRKDPKPFYMLADELFPGKFVPSKFHYFIRLCQEKKKLKRCYTQNIDTLERIAGVNDEFMVEAHGSFAASHCIDCKEEMATDVLKEQMKKGIPTCAKCKGYVKPDIVFFGEALPTKFFDLWDKDSGSKMALAFVAGTSLGVYPFASLPSEVSKNSTRVLVNKERCGDFKAKPRKQDIIILEDCDSIAHKIVKLLGWEKELEALMEQGKKDHEAYASAVDNKEELETVNDISTVEETSKRIASEVAKVEETSAALKDDDKDDSDLVGITEGLEHVKLKEP</sequence>
<feature type="binding site" evidence="8">
    <location>
        <begin position="202"/>
        <end position="203"/>
    </location>
    <ligand>
        <name>NAD(+)</name>
        <dbReference type="ChEBI" id="CHEBI:57540"/>
    </ligand>
</feature>
<evidence type="ECO:0000256" key="3">
    <source>
        <dbReference type="ARBA" id="ARBA00022723"/>
    </source>
</evidence>
<feature type="active site" description="Proton acceptor" evidence="7 10">
    <location>
        <position position="129"/>
    </location>
</feature>
<keyword evidence="4 6" id="KW-0862">Zinc</keyword>
<evidence type="ECO:0000256" key="4">
    <source>
        <dbReference type="ARBA" id="ARBA00022833"/>
    </source>
</evidence>
<feature type="binding site" evidence="8">
    <location>
        <begin position="226"/>
        <end position="228"/>
    </location>
    <ligand>
        <name>NAD(+)</name>
        <dbReference type="ChEBI" id="CHEBI:57540"/>
    </ligand>
</feature>
<dbReference type="SUPFAM" id="SSF52467">
    <property type="entry name" value="DHS-like NAD/FAD-binding domain"/>
    <property type="match status" value="1"/>
</dbReference>
<dbReference type="InterPro" id="IPR017328">
    <property type="entry name" value="Sirtuin_class_I"/>
</dbReference>
<keyword evidence="3 6" id="KW-0479">Metal-binding</keyword>
<feature type="binding site" evidence="9 10">
    <location>
        <position position="140"/>
    </location>
    <ligand>
        <name>Zn(2+)</name>
        <dbReference type="ChEBI" id="CHEBI:29105"/>
    </ligand>
</feature>
<comment type="similarity">
    <text evidence="1 6">Belongs to the sirtuin family. Class I subfamily.</text>
</comment>
<dbReference type="Gene3D" id="3.30.1600.10">
    <property type="entry name" value="SIR2/SIRT2 'Small Domain"/>
    <property type="match status" value="1"/>
</dbReference>
<dbReference type="PROSITE" id="PS50305">
    <property type="entry name" value="SIRTUIN"/>
    <property type="match status" value="1"/>
</dbReference>
<feature type="binding site" evidence="8">
    <location>
        <position position="248"/>
    </location>
    <ligand>
        <name>NAD(+)</name>
        <dbReference type="ChEBI" id="CHEBI:57540"/>
    </ligand>
</feature>
<comment type="cofactor">
    <cofactor evidence="9">
        <name>Zn(2+)</name>
        <dbReference type="ChEBI" id="CHEBI:29105"/>
    </cofactor>
    <text evidence="9">Binds 1 zinc ion per subunit.</text>
</comment>
<evidence type="ECO:0000256" key="10">
    <source>
        <dbReference type="PROSITE-ProRule" id="PRU00236"/>
    </source>
</evidence>
<organism evidence="12 13">
    <name type="scientific">[Candida] arabinofermentans NRRL YB-2248</name>
    <dbReference type="NCBI Taxonomy" id="983967"/>
    <lineage>
        <taxon>Eukaryota</taxon>
        <taxon>Fungi</taxon>
        <taxon>Dikarya</taxon>
        <taxon>Ascomycota</taxon>
        <taxon>Saccharomycotina</taxon>
        <taxon>Pichiomycetes</taxon>
        <taxon>Pichiales</taxon>
        <taxon>Pichiaceae</taxon>
        <taxon>Ogataea</taxon>
        <taxon>Ogataea/Candida clade</taxon>
    </lineage>
</organism>
<dbReference type="GO" id="GO:0005634">
    <property type="term" value="C:nucleus"/>
    <property type="evidence" value="ECO:0007669"/>
    <property type="project" value="TreeGrafter"/>
</dbReference>
<dbReference type="InterPro" id="IPR050134">
    <property type="entry name" value="NAD-dep_sirtuin_deacylases"/>
</dbReference>
<feature type="binding site" evidence="8">
    <location>
        <begin position="27"/>
        <end position="31"/>
    </location>
    <ligand>
        <name>NAD(+)</name>
        <dbReference type="ChEBI" id="CHEBI:57540"/>
    </ligand>
</feature>
<dbReference type="InterPro" id="IPR026590">
    <property type="entry name" value="Ssirtuin_cat_dom"/>
</dbReference>
<dbReference type="STRING" id="983967.A0A1E4T8F1"/>
<dbReference type="EMBL" id="KV453847">
    <property type="protein sequence ID" value="ODV88024.1"/>
    <property type="molecule type" value="Genomic_DNA"/>
</dbReference>
<dbReference type="PIRSF" id="PIRSF037938">
    <property type="entry name" value="SIR2_euk"/>
    <property type="match status" value="1"/>
</dbReference>
<evidence type="ECO:0000256" key="8">
    <source>
        <dbReference type="PIRSR" id="PIRSR037938-2"/>
    </source>
</evidence>
<feature type="binding site" evidence="8">
    <location>
        <begin position="109"/>
        <end position="112"/>
    </location>
    <ligand>
        <name>NAD(+)</name>
        <dbReference type="ChEBI" id="CHEBI:57540"/>
    </ligand>
</feature>
<dbReference type="PANTHER" id="PTHR11085:SF6">
    <property type="entry name" value="NAD-DEPENDENT PROTEIN DEACETYLASE SIRTUIN-2"/>
    <property type="match status" value="1"/>
</dbReference>
<dbReference type="AlphaFoldDB" id="A0A1E4T8F1"/>
<proteinExistence type="inferred from homology"/>
<feature type="binding site" evidence="9 10">
    <location>
        <position position="137"/>
    </location>
    <ligand>
        <name>Zn(2+)</name>
        <dbReference type="ChEBI" id="CHEBI:29105"/>
    </ligand>
</feature>
<keyword evidence="5 6" id="KW-0520">NAD</keyword>
<evidence type="ECO:0000256" key="2">
    <source>
        <dbReference type="ARBA" id="ARBA00022679"/>
    </source>
</evidence>
<feature type="binding site" evidence="9 10">
    <location>
        <position position="163"/>
    </location>
    <ligand>
        <name>Zn(2+)</name>
        <dbReference type="ChEBI" id="CHEBI:29105"/>
    </ligand>
</feature>
<reference evidence="13" key="1">
    <citation type="submission" date="2016-04" db="EMBL/GenBank/DDBJ databases">
        <title>Comparative genomics of biotechnologically important yeasts.</title>
        <authorList>
            <consortium name="DOE Joint Genome Institute"/>
            <person name="Riley R."/>
            <person name="Haridas S."/>
            <person name="Wolfe K.H."/>
            <person name="Lopes M.R."/>
            <person name="Hittinger C.T."/>
            <person name="Goker M."/>
            <person name="Salamov A."/>
            <person name="Wisecaver J."/>
            <person name="Long T.M."/>
            <person name="Aerts A.L."/>
            <person name="Barry K."/>
            <person name="Choi C."/>
            <person name="Clum A."/>
            <person name="Coughlan A.Y."/>
            <person name="Deshpande S."/>
            <person name="Douglass A.P."/>
            <person name="Hanson S.J."/>
            <person name="Klenk H.-P."/>
            <person name="Labutti K."/>
            <person name="Lapidus A."/>
            <person name="Lindquist E."/>
            <person name="Lipzen A."/>
            <person name="Meier-Kolthoff J.P."/>
            <person name="Ohm R.A."/>
            <person name="Otillar R.P."/>
            <person name="Pangilinan J."/>
            <person name="Peng Y."/>
            <person name="Rokas A."/>
            <person name="Rosa C.A."/>
            <person name="Scheuner C."/>
            <person name="Sibirny A.A."/>
            <person name="Slot J.C."/>
            <person name="Stielow J.B."/>
            <person name="Sun H."/>
            <person name="Kurtzman C.P."/>
            <person name="Blackwell M."/>
            <person name="Grigoriev I.V."/>
            <person name="Jeffries T.W."/>
        </authorList>
    </citation>
    <scope>NUCLEOTIDE SEQUENCE [LARGE SCALE GENOMIC DNA]</scope>
    <source>
        <strain evidence="13">NRRL YB-2248</strain>
    </source>
</reference>
<dbReference type="PANTHER" id="PTHR11085">
    <property type="entry name" value="NAD-DEPENDENT PROTEIN DEACYLASE SIRTUIN-5, MITOCHONDRIAL-RELATED"/>
    <property type="match status" value="1"/>
</dbReference>
<evidence type="ECO:0000256" key="9">
    <source>
        <dbReference type="PIRSR" id="PIRSR037938-3"/>
    </source>
</evidence>
<dbReference type="Pfam" id="PF02146">
    <property type="entry name" value="SIR2"/>
    <property type="match status" value="1"/>
</dbReference>
<gene>
    <name evidence="12" type="ORF">CANARDRAFT_193565</name>
</gene>
<evidence type="ECO:0000256" key="5">
    <source>
        <dbReference type="ARBA" id="ARBA00023027"/>
    </source>
</evidence>
<protein>
    <recommendedName>
        <fullName evidence="6">NAD-dependent protein deacetylase</fullName>
        <ecNumber evidence="6">2.3.1.286</ecNumber>
    </recommendedName>
</protein>
<dbReference type="Gene3D" id="3.40.50.1220">
    <property type="entry name" value="TPP-binding domain"/>
    <property type="match status" value="1"/>
</dbReference>
<comment type="catalytic activity">
    <reaction evidence="6">
        <text>N(6)-acetyl-L-lysyl-[protein] + NAD(+) + H2O = 2''-O-acetyl-ADP-D-ribose + nicotinamide + L-lysyl-[protein]</text>
        <dbReference type="Rhea" id="RHEA:43636"/>
        <dbReference type="Rhea" id="RHEA-COMP:9752"/>
        <dbReference type="Rhea" id="RHEA-COMP:10731"/>
        <dbReference type="ChEBI" id="CHEBI:15377"/>
        <dbReference type="ChEBI" id="CHEBI:17154"/>
        <dbReference type="ChEBI" id="CHEBI:29969"/>
        <dbReference type="ChEBI" id="CHEBI:57540"/>
        <dbReference type="ChEBI" id="CHEBI:61930"/>
        <dbReference type="ChEBI" id="CHEBI:83767"/>
        <dbReference type="EC" id="2.3.1.286"/>
    </reaction>
</comment>
<dbReference type="OrthoDB" id="420264at2759"/>
<dbReference type="EC" id="2.3.1.286" evidence="6"/>
<feature type="binding site" evidence="8">
    <location>
        <begin position="37"/>
        <end position="39"/>
    </location>
    <ligand>
        <name>NAD(+)</name>
        <dbReference type="ChEBI" id="CHEBI:57540"/>
    </ligand>
</feature>
<dbReference type="Proteomes" id="UP000094801">
    <property type="component" value="Unassembled WGS sequence"/>
</dbReference>
<evidence type="ECO:0000256" key="7">
    <source>
        <dbReference type="PIRSR" id="PIRSR037938-1"/>
    </source>
</evidence>
<evidence type="ECO:0000313" key="12">
    <source>
        <dbReference type="EMBL" id="ODV88024.1"/>
    </source>
</evidence>
<feature type="binding site" evidence="9 10">
    <location>
        <position position="160"/>
    </location>
    <ligand>
        <name>Zn(2+)</name>
        <dbReference type="ChEBI" id="CHEBI:29105"/>
    </ligand>
</feature>
<evidence type="ECO:0000313" key="13">
    <source>
        <dbReference type="Proteomes" id="UP000094801"/>
    </source>
</evidence>
<dbReference type="GO" id="GO:0017136">
    <property type="term" value="F:histone deacetylase activity, NAD-dependent"/>
    <property type="evidence" value="ECO:0007669"/>
    <property type="project" value="InterPro"/>
</dbReference>
<evidence type="ECO:0000259" key="11">
    <source>
        <dbReference type="PROSITE" id="PS50305"/>
    </source>
</evidence>
<feature type="domain" description="Deacetylase sirtuin-type" evidence="11">
    <location>
        <begin position="1"/>
        <end position="262"/>
    </location>
</feature>
<name>A0A1E4T8F1_9ASCO</name>
<dbReference type="GO" id="GO:0008270">
    <property type="term" value="F:zinc ion binding"/>
    <property type="evidence" value="ECO:0007669"/>
    <property type="project" value="UniProtKB-UniRule"/>
</dbReference>
<keyword evidence="13" id="KW-1185">Reference proteome</keyword>
<dbReference type="InterPro" id="IPR003000">
    <property type="entry name" value="Sirtuin"/>
</dbReference>
<keyword evidence="2 6" id="KW-0808">Transferase</keyword>
<dbReference type="InterPro" id="IPR026591">
    <property type="entry name" value="Sirtuin_cat_small_dom_sf"/>
</dbReference>
<dbReference type="GO" id="GO:0070403">
    <property type="term" value="F:NAD+ binding"/>
    <property type="evidence" value="ECO:0007669"/>
    <property type="project" value="UniProtKB-UniRule"/>
</dbReference>
<accession>A0A1E4T8F1</accession>
<dbReference type="InterPro" id="IPR029035">
    <property type="entry name" value="DHS-like_NAD/FAD-binding_dom"/>
</dbReference>